<dbReference type="PANTHER" id="PTHR46787">
    <property type="entry name" value="SYNDROMES PUTATIVE CHAPERONIN-RELATED"/>
    <property type="match status" value="1"/>
</dbReference>
<protein>
    <submittedName>
        <fullName evidence="1">Uncharacterized protein</fullName>
    </submittedName>
</protein>
<dbReference type="Gene3D" id="3.50.7.10">
    <property type="entry name" value="GroEL"/>
    <property type="match status" value="1"/>
</dbReference>
<dbReference type="InterPro" id="IPR028790">
    <property type="entry name" value="MKKS"/>
</dbReference>
<dbReference type="GO" id="GO:0060271">
    <property type="term" value="P:cilium assembly"/>
    <property type="evidence" value="ECO:0007669"/>
    <property type="project" value="InterPro"/>
</dbReference>
<gene>
    <name evidence="1" type="ORF">RMAR1173_LOCUS9742</name>
</gene>
<dbReference type="InterPro" id="IPR027413">
    <property type="entry name" value="GROEL-like_equatorial_sf"/>
</dbReference>
<organism evidence="1">
    <name type="scientific">Rhizochromulina marina</name>
    <dbReference type="NCBI Taxonomy" id="1034831"/>
    <lineage>
        <taxon>Eukaryota</taxon>
        <taxon>Sar</taxon>
        <taxon>Stramenopiles</taxon>
        <taxon>Ochrophyta</taxon>
        <taxon>Dictyochophyceae</taxon>
        <taxon>Rhizochromulinales</taxon>
        <taxon>Rhizochromulina</taxon>
    </lineage>
</organism>
<dbReference type="GO" id="GO:0005524">
    <property type="term" value="F:ATP binding"/>
    <property type="evidence" value="ECO:0007669"/>
    <property type="project" value="InterPro"/>
</dbReference>
<dbReference type="InterPro" id="IPR002423">
    <property type="entry name" value="Cpn60/GroEL/TCP-1"/>
</dbReference>
<dbReference type="SUPFAM" id="SSF48592">
    <property type="entry name" value="GroEL equatorial domain-like"/>
    <property type="match status" value="1"/>
</dbReference>
<dbReference type="GO" id="GO:0005737">
    <property type="term" value="C:cytoplasm"/>
    <property type="evidence" value="ECO:0007669"/>
    <property type="project" value="TreeGrafter"/>
</dbReference>
<dbReference type="GO" id="GO:0051082">
    <property type="term" value="F:unfolded protein binding"/>
    <property type="evidence" value="ECO:0007669"/>
    <property type="project" value="InterPro"/>
</dbReference>
<dbReference type="Pfam" id="PF00118">
    <property type="entry name" value="Cpn60_TCP1"/>
    <property type="match status" value="1"/>
</dbReference>
<dbReference type="SUPFAM" id="SSF52029">
    <property type="entry name" value="GroEL apical domain-like"/>
    <property type="match status" value="1"/>
</dbReference>
<dbReference type="GO" id="GO:0006457">
    <property type="term" value="P:protein folding"/>
    <property type="evidence" value="ECO:0007669"/>
    <property type="project" value="InterPro"/>
</dbReference>
<dbReference type="GO" id="GO:0005634">
    <property type="term" value="C:nucleus"/>
    <property type="evidence" value="ECO:0007669"/>
    <property type="project" value="TreeGrafter"/>
</dbReference>
<evidence type="ECO:0000313" key="1">
    <source>
        <dbReference type="EMBL" id="CAD9685565.1"/>
    </source>
</evidence>
<dbReference type="EMBL" id="HBHJ01014810">
    <property type="protein sequence ID" value="CAD9685565.1"/>
    <property type="molecule type" value="Transcribed_RNA"/>
</dbReference>
<sequence>MLGAAALAASGPLGRPCALPVGDQVVVSSCSETLLDHGEEWGGKGITAQIIMQCAQGHRQRFGDGGLRVAALACELVDSVQRQGLHHLVAADSFQRAAASVDRWVQQAVDGGSLGKRMEWASLHDASSLVASTILAKPLLHSLCQTPSDIASLCNTTLQSFLHALNEQETGALVPSVRVVGSMGRGIQESQALLSTVLLILPTPPRLPQDQGDPTALPIVSVALFDVSVQAETNSTPGLAPQPSGSSADGVLEDGEKHMLERVLGTLVKLRVGVVASQKLVHPWLREALGRSGIVVLERLSILHISSVQQLSGALPLSDWTAAGLDASKLGVCHSPTQRLVGSQKFLQLVAPAEDDLGPSARATPEWRTTVAHARQRRRDCATLLLCAPEETSLRELEACVKGCLKCLSAGLADPALVSSAGYWEAGAVQFLREERRVEAAAADSASPSARRMRLECWDSFVSAFEKVALKRCGGAVAWEKAQESASSALARGGTSSTEFEALDCGNVLGGERMGLGHVEVAESVRSAVQVAVQAAVCAIRVRVDARGLGGSGK</sequence>
<accession>A0A7S2WFU1</accession>
<dbReference type="PANTHER" id="PTHR46787:SF1">
    <property type="entry name" value="MOLECULAR CHAPERONE MKKS"/>
    <property type="match status" value="1"/>
</dbReference>
<dbReference type="AlphaFoldDB" id="A0A7S2WFU1"/>
<reference evidence="1" key="1">
    <citation type="submission" date="2021-01" db="EMBL/GenBank/DDBJ databases">
        <authorList>
            <person name="Corre E."/>
            <person name="Pelletier E."/>
            <person name="Niang G."/>
            <person name="Scheremetjew M."/>
            <person name="Finn R."/>
            <person name="Kale V."/>
            <person name="Holt S."/>
            <person name="Cochrane G."/>
            <person name="Meng A."/>
            <person name="Brown T."/>
            <person name="Cohen L."/>
        </authorList>
    </citation>
    <scope>NUCLEOTIDE SEQUENCE</scope>
    <source>
        <strain evidence="1">CCMP1243</strain>
    </source>
</reference>
<proteinExistence type="predicted"/>
<dbReference type="GO" id="GO:0032502">
    <property type="term" value="P:developmental process"/>
    <property type="evidence" value="ECO:0007669"/>
    <property type="project" value="TreeGrafter"/>
</dbReference>
<name>A0A7S2WFU1_9STRA</name>
<dbReference type="InterPro" id="IPR027409">
    <property type="entry name" value="GroEL-like_apical_dom_sf"/>
</dbReference>
<dbReference type="GO" id="GO:0051131">
    <property type="term" value="P:chaperone-mediated protein complex assembly"/>
    <property type="evidence" value="ECO:0007669"/>
    <property type="project" value="TreeGrafter"/>
</dbReference>